<dbReference type="Proteomes" id="UP001220530">
    <property type="component" value="Chromosome"/>
</dbReference>
<name>A0ABY7YQF3_9HYPH</name>
<dbReference type="EMBL" id="CP118246">
    <property type="protein sequence ID" value="WDR03484.1"/>
    <property type="molecule type" value="Genomic_DNA"/>
</dbReference>
<gene>
    <name evidence="1" type="ORF">PSQ19_05125</name>
</gene>
<proteinExistence type="predicted"/>
<organism evidence="1 2">
    <name type="scientific">Devosia algicola</name>
    <dbReference type="NCBI Taxonomy" id="3026418"/>
    <lineage>
        <taxon>Bacteria</taxon>
        <taxon>Pseudomonadati</taxon>
        <taxon>Pseudomonadota</taxon>
        <taxon>Alphaproteobacteria</taxon>
        <taxon>Hyphomicrobiales</taxon>
        <taxon>Devosiaceae</taxon>
        <taxon>Devosia</taxon>
    </lineage>
</organism>
<keyword evidence="2" id="KW-1185">Reference proteome</keyword>
<reference evidence="1 2" key="1">
    <citation type="submission" date="2023-02" db="EMBL/GenBank/DDBJ databases">
        <title>Devosia algicola sp. nov., isolated from the phycosphere of marine algae.</title>
        <authorList>
            <person name="Kim J.M."/>
            <person name="Lee J.K."/>
            <person name="Choi B.J."/>
            <person name="Bayburt H."/>
            <person name="Jeon C.O."/>
        </authorList>
    </citation>
    <scope>NUCLEOTIDE SEQUENCE [LARGE SCALE GENOMIC DNA]</scope>
    <source>
        <strain evidence="1 2">G20-9</strain>
    </source>
</reference>
<accession>A0ABY7YQF3</accession>
<dbReference type="RefSeq" id="WP_282219878.1">
    <property type="nucleotide sequence ID" value="NZ_CP118246.1"/>
</dbReference>
<evidence type="ECO:0000313" key="1">
    <source>
        <dbReference type="EMBL" id="WDR03484.1"/>
    </source>
</evidence>
<protein>
    <submittedName>
        <fullName evidence="1">Uncharacterized protein</fullName>
    </submittedName>
</protein>
<sequence length="46" mass="5583">MVEHIYPHEQTRLDGREWLMAMEPLPFERPLQLRKAAPAERHHEVH</sequence>
<evidence type="ECO:0000313" key="2">
    <source>
        <dbReference type="Proteomes" id="UP001220530"/>
    </source>
</evidence>